<sequence>MENGILDRMIFELDMLESRPETPAKPSGKVVEGLFCGSWSSHSPSSLCSHFESPPSISGLNSPSNCEFLHSRCSSTGCAHSLELQRFPEQVECPAETYSQSAPLENRLKPVGASERIKPMPSKTRAYNKVPPEQKTAAYLAQREKASKYVRRSRQKKKEAERDKDQKIATLQERLREEQEERIRQAAINDTLRGENERLLKELCLLKGNSS</sequence>
<keyword evidence="3" id="KW-1185">Reference proteome</keyword>
<evidence type="ECO:0000256" key="1">
    <source>
        <dbReference type="SAM" id="MobiDB-lite"/>
    </source>
</evidence>
<feature type="region of interest" description="Disordered" evidence="1">
    <location>
        <begin position="144"/>
        <end position="180"/>
    </location>
</feature>
<dbReference type="EMBL" id="JAUCMV010000004">
    <property type="protein sequence ID" value="KAK0404018.1"/>
    <property type="molecule type" value="Genomic_DNA"/>
</dbReference>
<feature type="compositionally biased region" description="Basic and acidic residues" evidence="1">
    <location>
        <begin position="158"/>
        <end position="180"/>
    </location>
</feature>
<accession>A0AA39HDV3</accession>
<gene>
    <name evidence="2" type="ORF">QR680_017243</name>
</gene>
<dbReference type="Proteomes" id="UP001175271">
    <property type="component" value="Unassembled WGS sequence"/>
</dbReference>
<reference evidence="2" key="1">
    <citation type="submission" date="2023-06" db="EMBL/GenBank/DDBJ databases">
        <title>Genomic analysis of the entomopathogenic nematode Steinernema hermaphroditum.</title>
        <authorList>
            <person name="Schwarz E.M."/>
            <person name="Heppert J.K."/>
            <person name="Baniya A."/>
            <person name="Schwartz H.T."/>
            <person name="Tan C.-H."/>
            <person name="Antoshechkin I."/>
            <person name="Sternberg P.W."/>
            <person name="Goodrich-Blair H."/>
            <person name="Dillman A.R."/>
        </authorList>
    </citation>
    <scope>NUCLEOTIDE SEQUENCE</scope>
    <source>
        <strain evidence="2">PS9179</strain>
        <tissue evidence="2">Whole animal</tissue>
    </source>
</reference>
<evidence type="ECO:0000313" key="2">
    <source>
        <dbReference type="EMBL" id="KAK0404018.1"/>
    </source>
</evidence>
<feature type="compositionally biased region" description="Basic residues" evidence="1">
    <location>
        <begin position="148"/>
        <end position="157"/>
    </location>
</feature>
<organism evidence="2 3">
    <name type="scientific">Steinernema hermaphroditum</name>
    <dbReference type="NCBI Taxonomy" id="289476"/>
    <lineage>
        <taxon>Eukaryota</taxon>
        <taxon>Metazoa</taxon>
        <taxon>Ecdysozoa</taxon>
        <taxon>Nematoda</taxon>
        <taxon>Chromadorea</taxon>
        <taxon>Rhabditida</taxon>
        <taxon>Tylenchina</taxon>
        <taxon>Panagrolaimomorpha</taxon>
        <taxon>Strongyloidoidea</taxon>
        <taxon>Steinernematidae</taxon>
        <taxon>Steinernema</taxon>
    </lineage>
</organism>
<dbReference type="AlphaFoldDB" id="A0AA39HDV3"/>
<evidence type="ECO:0008006" key="4">
    <source>
        <dbReference type="Google" id="ProtNLM"/>
    </source>
</evidence>
<dbReference type="Gene3D" id="1.20.5.170">
    <property type="match status" value="1"/>
</dbReference>
<comment type="caution">
    <text evidence="2">The sequence shown here is derived from an EMBL/GenBank/DDBJ whole genome shotgun (WGS) entry which is preliminary data.</text>
</comment>
<proteinExistence type="predicted"/>
<protein>
    <recommendedName>
        <fullName evidence="4">BZIP domain-containing protein</fullName>
    </recommendedName>
</protein>
<name>A0AA39HDV3_9BILA</name>
<evidence type="ECO:0000313" key="3">
    <source>
        <dbReference type="Proteomes" id="UP001175271"/>
    </source>
</evidence>